<dbReference type="Gene3D" id="3.40.1550.20">
    <property type="entry name" value="Transcriptional regulator MraZ domain"/>
    <property type="match status" value="1"/>
</dbReference>
<accession>A0A086PE04</accession>
<proteinExistence type="predicted"/>
<reference evidence="1" key="1">
    <citation type="submission" date="2014-08" db="EMBL/GenBank/DDBJ databases">
        <title>Draft genome sequences of Sphingobium herbicidovorans.</title>
        <authorList>
            <person name="Gan H.M."/>
            <person name="Gan H.Y."/>
            <person name="Savka M.A."/>
        </authorList>
    </citation>
    <scope>NUCLEOTIDE SEQUENCE [LARGE SCALE GENOMIC DNA]</scope>
    <source>
        <strain evidence="1">NBRC 16415</strain>
    </source>
</reference>
<dbReference type="EMBL" id="JFZA02000002">
    <property type="protein sequence ID" value="KFG91622.1"/>
    <property type="molecule type" value="Genomic_DNA"/>
</dbReference>
<gene>
    <name evidence="1" type="ORF">BV98_000478</name>
</gene>
<evidence type="ECO:0000313" key="2">
    <source>
        <dbReference type="Proteomes" id="UP000024284"/>
    </source>
</evidence>
<name>A0A086PE04_SPHHM</name>
<dbReference type="AlphaFoldDB" id="A0A086PE04"/>
<dbReference type="PATRIC" id="fig|1219045.3.peg.486"/>
<dbReference type="eggNOG" id="COG2001">
    <property type="taxonomic scope" value="Bacteria"/>
</dbReference>
<dbReference type="SUPFAM" id="SSF89447">
    <property type="entry name" value="AbrB/MazE/MraZ-like"/>
    <property type="match status" value="1"/>
</dbReference>
<organism evidence="1 2">
    <name type="scientific">Sphingobium herbicidovorans (strain ATCC 700291 / DSM 11019 / CCUG 56400 / KCTC 2939 / LMG 18315 / NBRC 16415 / MH)</name>
    <name type="common">Sphingomonas herbicidovorans</name>
    <dbReference type="NCBI Taxonomy" id="1219045"/>
    <lineage>
        <taxon>Bacteria</taxon>
        <taxon>Pseudomonadati</taxon>
        <taxon>Pseudomonadota</taxon>
        <taxon>Alphaproteobacteria</taxon>
        <taxon>Sphingomonadales</taxon>
        <taxon>Sphingomonadaceae</taxon>
        <taxon>Sphingobium</taxon>
    </lineage>
</organism>
<dbReference type="InterPro" id="IPR035644">
    <property type="entry name" value="MraZ_C"/>
</dbReference>
<sequence length="182" mass="20612">MADDGLRPCEQRGSSPNVSEIILFTGNAFSVADGKGRFVLPLEMRRQVKQSSGGETRLYLSVHGDNPCATGFGESHRRFLFTEVEELAREARAQGRDYNADLELERRLGTIEEVNFDDGGRFAMHPDIKEEYGIADAVFFYGVGRYIQIWKPETLVDSKDRPELIRNKVRRWLDQRAAGGVK</sequence>
<keyword evidence="2" id="KW-1185">Reference proteome</keyword>
<dbReference type="STRING" id="76947.GCA_002080435_02471"/>
<evidence type="ECO:0000313" key="1">
    <source>
        <dbReference type="EMBL" id="KFG91622.1"/>
    </source>
</evidence>
<dbReference type="InterPro" id="IPR037914">
    <property type="entry name" value="SpoVT-AbrB_sf"/>
</dbReference>
<dbReference type="Proteomes" id="UP000024284">
    <property type="component" value="Unassembled WGS sequence"/>
</dbReference>
<dbReference type="CDD" id="cd16321">
    <property type="entry name" value="MraZ_C"/>
    <property type="match status" value="1"/>
</dbReference>
<comment type="caution">
    <text evidence="1">The sequence shown here is derived from an EMBL/GenBank/DDBJ whole genome shotgun (WGS) entry which is preliminary data.</text>
</comment>
<protein>
    <submittedName>
        <fullName evidence="1">MraZ protein</fullName>
    </submittedName>
</protein>
<dbReference type="InterPro" id="IPR038619">
    <property type="entry name" value="MraZ_sf"/>
</dbReference>